<accession>A0A5C6BT70</accession>
<organism evidence="1 2">
    <name type="scientific">Novipirellula galeiformis</name>
    <dbReference type="NCBI Taxonomy" id="2528004"/>
    <lineage>
        <taxon>Bacteria</taxon>
        <taxon>Pseudomonadati</taxon>
        <taxon>Planctomycetota</taxon>
        <taxon>Planctomycetia</taxon>
        <taxon>Pirellulales</taxon>
        <taxon>Pirellulaceae</taxon>
        <taxon>Novipirellula</taxon>
    </lineage>
</organism>
<dbReference type="AlphaFoldDB" id="A0A5C6BT70"/>
<proteinExistence type="predicted"/>
<comment type="caution">
    <text evidence="1">The sequence shown here is derived from an EMBL/GenBank/DDBJ whole genome shotgun (WGS) entry which is preliminary data.</text>
</comment>
<dbReference type="EMBL" id="SJPT01000016">
    <property type="protein sequence ID" value="TWU15002.1"/>
    <property type="molecule type" value="Genomic_DNA"/>
</dbReference>
<sequence>MFWRTQLQLDSLFLCQIALECRCSEVAGTCSGGMSYGGSNDRYQTRC</sequence>
<gene>
    <name evidence="1" type="ORF">Pla52o_55390</name>
</gene>
<evidence type="ECO:0000313" key="2">
    <source>
        <dbReference type="Proteomes" id="UP000316304"/>
    </source>
</evidence>
<dbReference type="Proteomes" id="UP000316304">
    <property type="component" value="Unassembled WGS sequence"/>
</dbReference>
<name>A0A5C6BT70_9BACT</name>
<reference evidence="1 2" key="1">
    <citation type="submission" date="2019-02" db="EMBL/GenBank/DDBJ databases">
        <title>Deep-cultivation of Planctomycetes and their phenomic and genomic characterization uncovers novel biology.</title>
        <authorList>
            <person name="Wiegand S."/>
            <person name="Jogler M."/>
            <person name="Boedeker C."/>
            <person name="Pinto D."/>
            <person name="Vollmers J."/>
            <person name="Rivas-Marin E."/>
            <person name="Kohn T."/>
            <person name="Peeters S.H."/>
            <person name="Heuer A."/>
            <person name="Rast P."/>
            <person name="Oberbeckmann S."/>
            <person name="Bunk B."/>
            <person name="Jeske O."/>
            <person name="Meyerdierks A."/>
            <person name="Storesund J.E."/>
            <person name="Kallscheuer N."/>
            <person name="Luecker S."/>
            <person name="Lage O.M."/>
            <person name="Pohl T."/>
            <person name="Merkel B.J."/>
            <person name="Hornburger P."/>
            <person name="Mueller R.-W."/>
            <person name="Bruemmer F."/>
            <person name="Labrenz M."/>
            <person name="Spormann A.M."/>
            <person name="Op Den Camp H."/>
            <person name="Overmann J."/>
            <person name="Amann R."/>
            <person name="Jetten M.S.M."/>
            <person name="Mascher T."/>
            <person name="Medema M.H."/>
            <person name="Devos D.P."/>
            <person name="Kaster A.-K."/>
            <person name="Ovreas L."/>
            <person name="Rohde M."/>
            <person name="Galperin M.Y."/>
            <person name="Jogler C."/>
        </authorList>
    </citation>
    <scope>NUCLEOTIDE SEQUENCE [LARGE SCALE GENOMIC DNA]</scope>
    <source>
        <strain evidence="1 2">Pla52o</strain>
    </source>
</reference>
<keyword evidence="2" id="KW-1185">Reference proteome</keyword>
<evidence type="ECO:0000313" key="1">
    <source>
        <dbReference type="EMBL" id="TWU15002.1"/>
    </source>
</evidence>
<protein>
    <submittedName>
        <fullName evidence="1">Uncharacterized protein</fullName>
    </submittedName>
</protein>